<name>A0A0L6ULR2_9BASI</name>
<reference evidence="2 3" key="1">
    <citation type="submission" date="2015-08" db="EMBL/GenBank/DDBJ databases">
        <title>Next Generation Sequencing and Analysis of the Genome of Puccinia sorghi L Schw, the Causal Agent of Maize Common Rust.</title>
        <authorList>
            <person name="Rochi L."/>
            <person name="Burguener G."/>
            <person name="Darino M."/>
            <person name="Turjanski A."/>
            <person name="Kreff E."/>
            <person name="Dieguez M.J."/>
            <person name="Sacco F."/>
        </authorList>
    </citation>
    <scope>NUCLEOTIDE SEQUENCE [LARGE SCALE GENOMIC DNA]</scope>
    <source>
        <strain evidence="2 3">RO10H11247</strain>
    </source>
</reference>
<proteinExistence type="predicted"/>
<sequence>MPSCFSLSLILSTFGSALPPPSSILCISLKWMEGTFLKNIPIQTPIKHSKNGDKH</sequence>
<dbReference type="AlphaFoldDB" id="A0A0L6ULR2"/>
<dbReference type="EMBL" id="LAVV01010165">
    <property type="protein sequence ID" value="KNZ49468.1"/>
    <property type="molecule type" value="Genomic_DNA"/>
</dbReference>
<feature type="signal peptide" evidence="1">
    <location>
        <begin position="1"/>
        <end position="17"/>
    </location>
</feature>
<evidence type="ECO:0000313" key="2">
    <source>
        <dbReference type="EMBL" id="KNZ49468.1"/>
    </source>
</evidence>
<keyword evidence="3" id="KW-1185">Reference proteome</keyword>
<evidence type="ECO:0000313" key="3">
    <source>
        <dbReference type="Proteomes" id="UP000037035"/>
    </source>
</evidence>
<accession>A0A0L6ULR2</accession>
<keyword evidence="1" id="KW-0732">Signal</keyword>
<organism evidence="2 3">
    <name type="scientific">Puccinia sorghi</name>
    <dbReference type="NCBI Taxonomy" id="27349"/>
    <lineage>
        <taxon>Eukaryota</taxon>
        <taxon>Fungi</taxon>
        <taxon>Dikarya</taxon>
        <taxon>Basidiomycota</taxon>
        <taxon>Pucciniomycotina</taxon>
        <taxon>Pucciniomycetes</taxon>
        <taxon>Pucciniales</taxon>
        <taxon>Pucciniaceae</taxon>
        <taxon>Puccinia</taxon>
    </lineage>
</organism>
<comment type="caution">
    <text evidence="2">The sequence shown here is derived from an EMBL/GenBank/DDBJ whole genome shotgun (WGS) entry which is preliminary data.</text>
</comment>
<dbReference type="Proteomes" id="UP000037035">
    <property type="component" value="Unassembled WGS sequence"/>
</dbReference>
<evidence type="ECO:0000256" key="1">
    <source>
        <dbReference type="SAM" id="SignalP"/>
    </source>
</evidence>
<protein>
    <submittedName>
        <fullName evidence="2">Putative signal peptide protein</fullName>
    </submittedName>
</protein>
<feature type="chain" id="PRO_5005567759" evidence="1">
    <location>
        <begin position="18"/>
        <end position="55"/>
    </location>
</feature>
<dbReference type="VEuPathDB" id="FungiDB:VP01_49g13"/>
<gene>
    <name evidence="2" type="ORF">VP01_49g13</name>
</gene>